<dbReference type="Proteomes" id="UP000321393">
    <property type="component" value="Unassembled WGS sequence"/>
</dbReference>
<dbReference type="Proteomes" id="UP000321947">
    <property type="component" value="Unassembled WGS sequence"/>
</dbReference>
<reference evidence="3 4" key="1">
    <citation type="submission" date="2019-08" db="EMBL/GenBank/DDBJ databases">
        <title>Draft genome sequences of two oriental melons (Cucumis melo L. var makuwa).</title>
        <authorList>
            <person name="Kwon S.-Y."/>
        </authorList>
    </citation>
    <scope>NUCLEOTIDE SEQUENCE [LARGE SCALE GENOMIC DNA]</scope>
    <source>
        <strain evidence="4">cv. Chang Bougi</strain>
        <strain evidence="3">cv. SW 3</strain>
        <tissue evidence="1">Leaf</tissue>
    </source>
</reference>
<evidence type="ECO:0000313" key="4">
    <source>
        <dbReference type="Proteomes" id="UP000321947"/>
    </source>
</evidence>
<gene>
    <name evidence="2" type="ORF">E5676_scaffold2754G00160</name>
    <name evidence="1" type="ORF">E6C27_scaffold115G00340</name>
</gene>
<evidence type="ECO:0000313" key="2">
    <source>
        <dbReference type="EMBL" id="TYK14966.1"/>
    </source>
</evidence>
<accession>A0A5A7TVT5</accession>
<organism evidence="1 3">
    <name type="scientific">Cucumis melo var. makuwa</name>
    <name type="common">Oriental melon</name>
    <dbReference type="NCBI Taxonomy" id="1194695"/>
    <lineage>
        <taxon>Eukaryota</taxon>
        <taxon>Viridiplantae</taxon>
        <taxon>Streptophyta</taxon>
        <taxon>Embryophyta</taxon>
        <taxon>Tracheophyta</taxon>
        <taxon>Spermatophyta</taxon>
        <taxon>Magnoliopsida</taxon>
        <taxon>eudicotyledons</taxon>
        <taxon>Gunneridae</taxon>
        <taxon>Pentapetalae</taxon>
        <taxon>rosids</taxon>
        <taxon>fabids</taxon>
        <taxon>Cucurbitales</taxon>
        <taxon>Cucurbitaceae</taxon>
        <taxon>Benincaseae</taxon>
        <taxon>Cucumis</taxon>
    </lineage>
</organism>
<name>A0A5A7TVT5_CUCMM</name>
<evidence type="ECO:0000313" key="1">
    <source>
        <dbReference type="EMBL" id="KAA0047572.1"/>
    </source>
</evidence>
<sequence>MGEDEDEDPLDCRCIEEDEDDDPLNYRHIEEDEDDDPLDCNTCEKMKMKIMILSTATCVRR</sequence>
<dbReference type="EMBL" id="SSTE01013117">
    <property type="protein sequence ID" value="KAA0047572.1"/>
    <property type="molecule type" value="Genomic_DNA"/>
</dbReference>
<protein>
    <submittedName>
        <fullName evidence="1">Phosphopantothenoylcysteine decarboxylase subunit VHS3-like</fullName>
    </submittedName>
</protein>
<comment type="caution">
    <text evidence="1">The sequence shown here is derived from an EMBL/GenBank/DDBJ whole genome shotgun (WGS) entry which is preliminary data.</text>
</comment>
<dbReference type="AlphaFoldDB" id="A0A5A7TVT5"/>
<dbReference type="PROSITE" id="PS00387">
    <property type="entry name" value="PPASE"/>
    <property type="match status" value="1"/>
</dbReference>
<proteinExistence type="predicted"/>
<evidence type="ECO:0000313" key="3">
    <source>
        <dbReference type="Proteomes" id="UP000321393"/>
    </source>
</evidence>
<dbReference type="EMBL" id="SSTD01008735">
    <property type="protein sequence ID" value="TYK14966.1"/>
    <property type="molecule type" value="Genomic_DNA"/>
</dbReference>